<keyword evidence="4" id="KW-0233">DNA recombination</keyword>
<dbReference type="GO" id="GO:0006310">
    <property type="term" value="P:DNA recombination"/>
    <property type="evidence" value="ECO:0007669"/>
    <property type="project" value="UniProtKB-KW"/>
</dbReference>
<dbReference type="GO" id="GO:0003677">
    <property type="term" value="F:DNA binding"/>
    <property type="evidence" value="ECO:0007669"/>
    <property type="project" value="UniProtKB-UniRule"/>
</dbReference>
<sequence>MALTDTAIRQAKPRDKQYKLSDEKGLFLLVTPKGAKYWRLKYRIGGIEKALALGVYPDVSLKDARSTRDDARKLIAAGTDPVAVRKAEKQADAMTFKAVAEKWFTHWKPGVTESHAANIWQRLEMDILPVLGSVPANDLTAAQVRDCVKAIEARGALDIAKRQLQKCSQIMRYAVAHDLAERNPVADIQPSDILPARKKRNYSRIDAKELPQLLRDMDAYVGSEHTRLALQLMALTFVRTGELIAAKWDEFNFDANRWDILAERMKVKTAPHTVPLSKQALVVLEKLQAVSYGYEFVFPSDTGKPTHMSNNTLLYALYRMGYRGRMTGHGFRGVASTILHEQGWPHEHIELQLAHQERDEVSAAYNHALYLPQRAKMMQAWADYLDALRIKNVVAMRRA</sequence>
<evidence type="ECO:0000256" key="3">
    <source>
        <dbReference type="ARBA" id="ARBA00023125"/>
    </source>
</evidence>
<organism evidence="8 9">
    <name type="scientific">Nitrosomonas eutropha</name>
    <dbReference type="NCBI Taxonomy" id="916"/>
    <lineage>
        <taxon>Bacteria</taxon>
        <taxon>Pseudomonadati</taxon>
        <taxon>Pseudomonadota</taxon>
        <taxon>Betaproteobacteria</taxon>
        <taxon>Nitrosomonadales</taxon>
        <taxon>Nitrosomonadaceae</taxon>
        <taxon>Nitrosomonas</taxon>
    </lineage>
</organism>
<dbReference type="OrthoDB" id="9775880at2"/>
<gene>
    <name evidence="8" type="ORF">SAMN05216339_103181</name>
</gene>
<dbReference type="InterPro" id="IPR050808">
    <property type="entry name" value="Phage_Integrase"/>
</dbReference>
<dbReference type="InterPro" id="IPR002104">
    <property type="entry name" value="Integrase_catalytic"/>
</dbReference>
<evidence type="ECO:0000256" key="4">
    <source>
        <dbReference type="ARBA" id="ARBA00023172"/>
    </source>
</evidence>
<feature type="domain" description="Core-binding (CB)" evidence="7">
    <location>
        <begin position="94"/>
        <end position="175"/>
    </location>
</feature>
<proteinExistence type="inferred from homology"/>
<evidence type="ECO:0000256" key="1">
    <source>
        <dbReference type="ARBA" id="ARBA00008857"/>
    </source>
</evidence>
<dbReference type="InterPro" id="IPR053876">
    <property type="entry name" value="Phage_int_M"/>
</dbReference>
<name>A0A1I7GUD6_9PROT</name>
<dbReference type="CDD" id="cd00801">
    <property type="entry name" value="INT_P4_C"/>
    <property type="match status" value="1"/>
</dbReference>
<dbReference type="PANTHER" id="PTHR30629">
    <property type="entry name" value="PROPHAGE INTEGRASE"/>
    <property type="match status" value="1"/>
</dbReference>
<dbReference type="Gene3D" id="1.10.150.130">
    <property type="match status" value="1"/>
</dbReference>
<feature type="domain" description="Tyr recombinase" evidence="6">
    <location>
        <begin position="200"/>
        <end position="378"/>
    </location>
</feature>
<evidence type="ECO:0000259" key="7">
    <source>
        <dbReference type="PROSITE" id="PS51900"/>
    </source>
</evidence>
<evidence type="ECO:0000313" key="8">
    <source>
        <dbReference type="EMBL" id="SFU52047.1"/>
    </source>
</evidence>
<dbReference type="SUPFAM" id="SSF56349">
    <property type="entry name" value="DNA breaking-rejoining enzymes"/>
    <property type="match status" value="1"/>
</dbReference>
<accession>A0A1I7GUD6</accession>
<dbReference type="Pfam" id="PF13356">
    <property type="entry name" value="Arm-DNA-bind_3"/>
    <property type="match status" value="1"/>
</dbReference>
<evidence type="ECO:0000256" key="5">
    <source>
        <dbReference type="PROSITE-ProRule" id="PRU01248"/>
    </source>
</evidence>
<protein>
    <submittedName>
        <fullName evidence="8">Integrase</fullName>
    </submittedName>
</protein>
<dbReference type="InterPro" id="IPR038488">
    <property type="entry name" value="Integrase_DNA-bd_sf"/>
</dbReference>
<dbReference type="Proteomes" id="UP000183926">
    <property type="component" value="Unassembled WGS sequence"/>
</dbReference>
<dbReference type="Gene3D" id="3.30.160.390">
    <property type="entry name" value="Integrase, DNA-binding domain"/>
    <property type="match status" value="1"/>
</dbReference>
<keyword evidence="2" id="KW-0229">DNA integration</keyword>
<evidence type="ECO:0000256" key="2">
    <source>
        <dbReference type="ARBA" id="ARBA00022908"/>
    </source>
</evidence>
<dbReference type="Gene3D" id="1.10.443.10">
    <property type="entry name" value="Intergrase catalytic core"/>
    <property type="match status" value="1"/>
</dbReference>
<dbReference type="PROSITE" id="PS51898">
    <property type="entry name" value="TYR_RECOMBINASE"/>
    <property type="match status" value="1"/>
</dbReference>
<dbReference type="EMBL" id="FPBL01000003">
    <property type="protein sequence ID" value="SFU52047.1"/>
    <property type="molecule type" value="Genomic_DNA"/>
</dbReference>
<evidence type="ECO:0000313" key="9">
    <source>
        <dbReference type="Proteomes" id="UP000183926"/>
    </source>
</evidence>
<keyword evidence="3 5" id="KW-0238">DNA-binding</keyword>
<dbReference type="PROSITE" id="PS51900">
    <property type="entry name" value="CB"/>
    <property type="match status" value="1"/>
</dbReference>
<dbReference type="InterPro" id="IPR010998">
    <property type="entry name" value="Integrase_recombinase_N"/>
</dbReference>
<dbReference type="InterPro" id="IPR011010">
    <property type="entry name" value="DNA_brk_join_enz"/>
</dbReference>
<evidence type="ECO:0000259" key="6">
    <source>
        <dbReference type="PROSITE" id="PS51898"/>
    </source>
</evidence>
<dbReference type="InterPro" id="IPR044068">
    <property type="entry name" value="CB"/>
</dbReference>
<dbReference type="PANTHER" id="PTHR30629:SF2">
    <property type="entry name" value="PROPHAGE INTEGRASE INTS-RELATED"/>
    <property type="match status" value="1"/>
</dbReference>
<dbReference type="Pfam" id="PF22022">
    <property type="entry name" value="Phage_int_M"/>
    <property type="match status" value="1"/>
</dbReference>
<reference evidence="8 9" key="1">
    <citation type="submission" date="2016-10" db="EMBL/GenBank/DDBJ databases">
        <authorList>
            <person name="de Groot N.N."/>
        </authorList>
    </citation>
    <scope>NUCLEOTIDE SEQUENCE [LARGE SCALE GENOMIC DNA]</scope>
    <source>
        <strain evidence="8 9">Nm24</strain>
    </source>
</reference>
<dbReference type="InterPro" id="IPR013762">
    <property type="entry name" value="Integrase-like_cat_sf"/>
</dbReference>
<dbReference type="Pfam" id="PF00589">
    <property type="entry name" value="Phage_integrase"/>
    <property type="match status" value="1"/>
</dbReference>
<dbReference type="InterPro" id="IPR025166">
    <property type="entry name" value="Integrase_DNA_bind_dom"/>
</dbReference>
<dbReference type="GO" id="GO:0015074">
    <property type="term" value="P:DNA integration"/>
    <property type="evidence" value="ECO:0007669"/>
    <property type="project" value="UniProtKB-KW"/>
</dbReference>
<comment type="similarity">
    <text evidence="1">Belongs to the 'phage' integrase family.</text>
</comment>
<dbReference type="RefSeq" id="WP_074927763.1">
    <property type="nucleotide sequence ID" value="NZ_FPBL01000003.1"/>
</dbReference>
<dbReference type="AlphaFoldDB" id="A0A1I7GUD6"/>